<feature type="chain" id="PRO_5040791421" description="Peptidase S28" evidence="6">
    <location>
        <begin position="21"/>
        <end position="410"/>
    </location>
</feature>
<evidence type="ECO:0000256" key="6">
    <source>
        <dbReference type="SAM" id="SignalP"/>
    </source>
</evidence>
<evidence type="ECO:0000256" key="5">
    <source>
        <dbReference type="ARBA" id="ARBA00023180"/>
    </source>
</evidence>
<dbReference type="Pfam" id="PF05577">
    <property type="entry name" value="Peptidase_S28"/>
    <property type="match status" value="2"/>
</dbReference>
<gene>
    <name evidence="7" type="ORF">LPJ61_005035</name>
</gene>
<accession>A0A9W7Y9L8</accession>
<comment type="caution">
    <text evidence="7">The sequence shown here is derived from an EMBL/GenBank/DDBJ whole genome shotgun (WGS) entry which is preliminary data.</text>
</comment>
<dbReference type="InterPro" id="IPR029058">
    <property type="entry name" value="AB_hydrolase_fold"/>
</dbReference>
<protein>
    <recommendedName>
        <fullName evidence="9">Peptidase S28</fullName>
    </recommendedName>
</protein>
<feature type="signal peptide" evidence="6">
    <location>
        <begin position="1"/>
        <end position="20"/>
    </location>
</feature>
<dbReference type="Gene3D" id="3.40.50.1820">
    <property type="entry name" value="alpha/beta hydrolase"/>
    <property type="match status" value="1"/>
</dbReference>
<evidence type="ECO:0000256" key="2">
    <source>
        <dbReference type="ARBA" id="ARBA00022670"/>
    </source>
</evidence>
<keyword evidence="5" id="KW-0325">Glycoprotein</keyword>
<dbReference type="InterPro" id="IPR008758">
    <property type="entry name" value="Peptidase_S28"/>
</dbReference>
<keyword evidence="3 6" id="KW-0732">Signal</keyword>
<dbReference type="SUPFAM" id="SSF53474">
    <property type="entry name" value="alpha/beta-Hydrolases"/>
    <property type="match status" value="1"/>
</dbReference>
<keyword evidence="8" id="KW-1185">Reference proteome</keyword>
<dbReference type="OrthoDB" id="1735038at2759"/>
<dbReference type="GO" id="GO:0008239">
    <property type="term" value="F:dipeptidyl-peptidase activity"/>
    <property type="evidence" value="ECO:0007669"/>
    <property type="project" value="TreeGrafter"/>
</dbReference>
<dbReference type="EMBL" id="JANBOI010001432">
    <property type="protein sequence ID" value="KAJ1726664.1"/>
    <property type="molecule type" value="Genomic_DNA"/>
</dbReference>
<dbReference type="Proteomes" id="UP001143981">
    <property type="component" value="Unassembled WGS sequence"/>
</dbReference>
<dbReference type="PANTHER" id="PTHR11010:SF38">
    <property type="entry name" value="LYSOSOMAL PRO-X CARBOXYPEPTIDASE"/>
    <property type="match status" value="1"/>
</dbReference>
<name>A0A9W7Y9L8_9FUNG</name>
<keyword evidence="4" id="KW-0378">Hydrolase</keyword>
<proteinExistence type="inferred from homology"/>
<sequence length="410" mass="44339">MLCATAVHVSLLLLAALCAAETTRHVYHQPLDHFAPGGGGGTVPQTYFVNSDHFNGGPVILYSVGERGAQATDIEDSLVYDMARQTQAVVVLLEQRFYGASQPNGPDQLQFLSVEQMMGDIYRFATLANVTGDGRTRRPWVLVGGSFAGSLAAWTGHAYPALGAMVVASSAPMRLVDGYWGFDEAAAQRIPCAPALSQAVRRIDRELDSGDDMRVRTIKRLFGLSPAQSAEELAGVLTVRLAELAPSPVGPAADEEIGDFCHELSSGPPAVALARITRGLVGGPRATAECPGGDERAWLWLQCTQIGLWQTAPPVADRVRFAHRLRSRRLTVAYFDGVCRRCFPGFRPRRQEFRGFADRARRAYEGDTRSAVFSVGELDPWRPLAVGGAWVIAGAAHAQDLQLNDEEAPP</sequence>
<dbReference type="Gene3D" id="1.20.120.980">
    <property type="entry name" value="Serine carboxypeptidase S28, SKS domain"/>
    <property type="match status" value="1"/>
</dbReference>
<organism evidence="7 8">
    <name type="scientific">Coemansia biformis</name>
    <dbReference type="NCBI Taxonomy" id="1286918"/>
    <lineage>
        <taxon>Eukaryota</taxon>
        <taxon>Fungi</taxon>
        <taxon>Fungi incertae sedis</taxon>
        <taxon>Zoopagomycota</taxon>
        <taxon>Kickxellomycotina</taxon>
        <taxon>Kickxellomycetes</taxon>
        <taxon>Kickxellales</taxon>
        <taxon>Kickxellaceae</taxon>
        <taxon>Coemansia</taxon>
    </lineage>
</organism>
<evidence type="ECO:0000313" key="8">
    <source>
        <dbReference type="Proteomes" id="UP001143981"/>
    </source>
</evidence>
<evidence type="ECO:0000256" key="3">
    <source>
        <dbReference type="ARBA" id="ARBA00022729"/>
    </source>
</evidence>
<evidence type="ECO:0000256" key="4">
    <source>
        <dbReference type="ARBA" id="ARBA00022801"/>
    </source>
</evidence>
<reference evidence="7" key="1">
    <citation type="submission" date="2022-07" db="EMBL/GenBank/DDBJ databases">
        <title>Phylogenomic reconstructions and comparative analyses of Kickxellomycotina fungi.</title>
        <authorList>
            <person name="Reynolds N.K."/>
            <person name="Stajich J.E."/>
            <person name="Barry K."/>
            <person name="Grigoriev I.V."/>
            <person name="Crous P."/>
            <person name="Smith M.E."/>
        </authorList>
    </citation>
    <scope>NUCLEOTIDE SEQUENCE</scope>
    <source>
        <strain evidence="7">BCRC 34381</strain>
    </source>
</reference>
<dbReference type="GO" id="GO:0070008">
    <property type="term" value="F:serine-type exopeptidase activity"/>
    <property type="evidence" value="ECO:0007669"/>
    <property type="project" value="InterPro"/>
</dbReference>
<dbReference type="PANTHER" id="PTHR11010">
    <property type="entry name" value="PROTEASE S28 PRO-X CARBOXYPEPTIDASE-RELATED"/>
    <property type="match status" value="1"/>
</dbReference>
<evidence type="ECO:0000313" key="7">
    <source>
        <dbReference type="EMBL" id="KAJ1726664.1"/>
    </source>
</evidence>
<dbReference type="GO" id="GO:0006508">
    <property type="term" value="P:proteolysis"/>
    <property type="evidence" value="ECO:0007669"/>
    <property type="project" value="UniProtKB-KW"/>
</dbReference>
<dbReference type="AlphaFoldDB" id="A0A9W7Y9L8"/>
<evidence type="ECO:0008006" key="9">
    <source>
        <dbReference type="Google" id="ProtNLM"/>
    </source>
</evidence>
<feature type="non-terminal residue" evidence="7">
    <location>
        <position position="410"/>
    </location>
</feature>
<keyword evidence="2" id="KW-0645">Protease</keyword>
<comment type="similarity">
    <text evidence="1">Belongs to the peptidase S28 family.</text>
</comment>
<dbReference type="InterPro" id="IPR042269">
    <property type="entry name" value="Ser_carbopepase_S28_SKS"/>
</dbReference>
<evidence type="ECO:0000256" key="1">
    <source>
        <dbReference type="ARBA" id="ARBA00011079"/>
    </source>
</evidence>